<dbReference type="SUPFAM" id="SSF100966">
    <property type="entry name" value="Translation initiation factor 2 beta, aIF2beta, N-terminal domain"/>
    <property type="match status" value="1"/>
</dbReference>
<dbReference type="InterPro" id="IPR045196">
    <property type="entry name" value="IF2/IF5"/>
</dbReference>
<sequence length="442" mass="51260">MSGRVNIPSYIQDLSYRYKMPKMVLKQESRLNGVKTNIFNLDEVAKALRVPEEAIIKFFCAELGASSEKTTILKGQHNFETLQKSLDKFIEKYLLCTKCKYPETSMYLDKKSLKSKCRACGTINNLDSNHRSGKQLMKQLPKNMSEIDSSNTAAQANETKSKKKKDEDDEEEKDEELKKQKAENELLEEGINLESEEVAEAISKISDIVKQGISNEQLQDEAQKTAVSFGLSNEFRYYILMCGIFTPDRNIVKNWAQFEPIFLNLISQDGKIGIKHLMQAIVQLFVNRYPDMMKYSATFMKLMYDQEVFEEEFIIKWHGKKLKLDKTCALYDRKAERAFRKGINSFVDWLIKAQEEEEEEDGEEEDEEEEEVKTNGQAKAKVEEESEAVRKQKELIQKQMQDQQKMIEAKKEEALNRALTETQEKVNVLDINVEDDFEIDDI</sequence>
<feature type="region of interest" description="Disordered" evidence="6">
    <location>
        <begin position="355"/>
        <end position="387"/>
    </location>
</feature>
<evidence type="ECO:0000313" key="8">
    <source>
        <dbReference type="EMBL" id="CDW72586.1"/>
    </source>
</evidence>
<evidence type="ECO:0000256" key="6">
    <source>
        <dbReference type="SAM" id="MobiDB-lite"/>
    </source>
</evidence>
<feature type="region of interest" description="Disordered" evidence="6">
    <location>
        <begin position="146"/>
        <end position="181"/>
    </location>
</feature>
<dbReference type="Gene3D" id="1.25.40.180">
    <property type="match status" value="1"/>
</dbReference>
<evidence type="ECO:0000256" key="4">
    <source>
        <dbReference type="ARBA" id="ARBA00022917"/>
    </source>
</evidence>
<evidence type="ECO:0000256" key="5">
    <source>
        <dbReference type="ARBA" id="ARBA00023134"/>
    </source>
</evidence>
<dbReference type="InterPro" id="IPR016024">
    <property type="entry name" value="ARM-type_fold"/>
</dbReference>
<dbReference type="OrthoDB" id="10250831at2759"/>
<dbReference type="GO" id="GO:0003743">
    <property type="term" value="F:translation initiation factor activity"/>
    <property type="evidence" value="ECO:0007669"/>
    <property type="project" value="UniProtKB-KW"/>
</dbReference>
<dbReference type="OMA" id="MLNLKCA"/>
<dbReference type="SUPFAM" id="SSF75689">
    <property type="entry name" value="Zinc-binding domain of translation initiation factor 2 beta"/>
    <property type="match status" value="1"/>
</dbReference>
<feature type="compositionally biased region" description="Polar residues" evidence="6">
    <location>
        <begin position="146"/>
        <end position="157"/>
    </location>
</feature>
<dbReference type="PANTHER" id="PTHR23001:SF7">
    <property type="entry name" value="EUKARYOTIC TRANSLATION INITIATION FACTOR 5"/>
    <property type="match status" value="1"/>
</dbReference>
<evidence type="ECO:0000256" key="1">
    <source>
        <dbReference type="ARBA" id="ARBA00010397"/>
    </source>
</evidence>
<keyword evidence="3" id="KW-0547">Nucleotide-binding</keyword>
<dbReference type="InterPro" id="IPR003307">
    <property type="entry name" value="W2_domain"/>
</dbReference>
<dbReference type="PANTHER" id="PTHR23001">
    <property type="entry name" value="EUKARYOTIC TRANSLATION INITIATION FACTOR"/>
    <property type="match status" value="1"/>
</dbReference>
<dbReference type="EMBL" id="CCKQ01001469">
    <property type="protein sequence ID" value="CDW72586.1"/>
    <property type="molecule type" value="Genomic_DNA"/>
</dbReference>
<protein>
    <submittedName>
        <fullName evidence="8">Eukaryotic translation initiation factor</fullName>
    </submittedName>
</protein>
<dbReference type="GO" id="GO:0001732">
    <property type="term" value="P:formation of cytoplasmic translation initiation complex"/>
    <property type="evidence" value="ECO:0007669"/>
    <property type="project" value="TreeGrafter"/>
</dbReference>
<keyword evidence="4" id="KW-0648">Protein biosynthesis</keyword>
<dbReference type="AlphaFoldDB" id="A0A077ZVX0"/>
<dbReference type="GO" id="GO:0005829">
    <property type="term" value="C:cytosol"/>
    <property type="evidence" value="ECO:0007669"/>
    <property type="project" value="TreeGrafter"/>
</dbReference>
<dbReference type="Proteomes" id="UP000039865">
    <property type="component" value="Unassembled WGS sequence"/>
</dbReference>
<dbReference type="SUPFAM" id="SSF48371">
    <property type="entry name" value="ARM repeat"/>
    <property type="match status" value="1"/>
</dbReference>
<dbReference type="InterPro" id="IPR016190">
    <property type="entry name" value="Transl_init_fac_IF2/IF5_Zn-bd"/>
</dbReference>
<dbReference type="InterPro" id="IPR002735">
    <property type="entry name" value="Transl_init_fac_IF2/IF5_dom"/>
</dbReference>
<keyword evidence="9" id="KW-1185">Reference proteome</keyword>
<evidence type="ECO:0000313" key="9">
    <source>
        <dbReference type="Proteomes" id="UP000039865"/>
    </source>
</evidence>
<dbReference type="SMART" id="SM00653">
    <property type="entry name" value="eIF2B_5"/>
    <property type="match status" value="1"/>
</dbReference>
<comment type="similarity">
    <text evidence="1">Belongs to the eIF-2-beta/eIF-5 family.</text>
</comment>
<accession>A0A077ZVX0</accession>
<dbReference type="InParanoid" id="A0A077ZVX0"/>
<keyword evidence="2 8" id="KW-0396">Initiation factor</keyword>
<evidence type="ECO:0000256" key="3">
    <source>
        <dbReference type="ARBA" id="ARBA00022741"/>
    </source>
</evidence>
<proteinExistence type="inferred from homology"/>
<gene>
    <name evidence="8" type="primary">Contig11318.g12094</name>
    <name evidence="8" type="ORF">STYLEM_1549</name>
</gene>
<dbReference type="InterPro" id="IPR016189">
    <property type="entry name" value="Transl_init_fac_IF2/IF5_N"/>
</dbReference>
<dbReference type="Pfam" id="PF02020">
    <property type="entry name" value="W2"/>
    <property type="match status" value="1"/>
</dbReference>
<organism evidence="8 9">
    <name type="scientific">Stylonychia lemnae</name>
    <name type="common">Ciliate</name>
    <dbReference type="NCBI Taxonomy" id="5949"/>
    <lineage>
        <taxon>Eukaryota</taxon>
        <taxon>Sar</taxon>
        <taxon>Alveolata</taxon>
        <taxon>Ciliophora</taxon>
        <taxon>Intramacronucleata</taxon>
        <taxon>Spirotrichea</taxon>
        <taxon>Stichotrichia</taxon>
        <taxon>Sporadotrichida</taxon>
        <taxon>Oxytrichidae</taxon>
        <taxon>Stylonychinae</taxon>
        <taxon>Stylonychia</taxon>
    </lineage>
</organism>
<dbReference type="Gene3D" id="2.20.25.350">
    <property type="match status" value="1"/>
</dbReference>
<keyword evidence="5" id="KW-0342">GTP-binding</keyword>
<dbReference type="GO" id="GO:0005525">
    <property type="term" value="F:GTP binding"/>
    <property type="evidence" value="ECO:0007669"/>
    <property type="project" value="UniProtKB-KW"/>
</dbReference>
<evidence type="ECO:0000259" key="7">
    <source>
        <dbReference type="PROSITE" id="PS51363"/>
    </source>
</evidence>
<feature type="domain" description="W2" evidence="7">
    <location>
        <begin position="188"/>
        <end position="360"/>
    </location>
</feature>
<name>A0A077ZVX0_STYLE</name>
<dbReference type="GO" id="GO:0005092">
    <property type="term" value="F:GDP-dissociation inhibitor activity"/>
    <property type="evidence" value="ECO:0007669"/>
    <property type="project" value="TreeGrafter"/>
</dbReference>
<dbReference type="PROSITE" id="PS51363">
    <property type="entry name" value="W2"/>
    <property type="match status" value="1"/>
</dbReference>
<dbReference type="SMART" id="SM00515">
    <property type="entry name" value="eIF5C"/>
    <property type="match status" value="1"/>
</dbReference>
<feature type="compositionally biased region" description="Acidic residues" evidence="6">
    <location>
        <begin position="355"/>
        <end position="371"/>
    </location>
</feature>
<dbReference type="Pfam" id="PF01873">
    <property type="entry name" value="eIF-5_eIF-2B"/>
    <property type="match status" value="1"/>
</dbReference>
<reference evidence="8 9" key="1">
    <citation type="submission" date="2014-06" db="EMBL/GenBank/DDBJ databases">
        <authorList>
            <person name="Swart Estienne"/>
        </authorList>
    </citation>
    <scope>NUCLEOTIDE SEQUENCE [LARGE SCALE GENOMIC DNA]</scope>
    <source>
        <strain evidence="8 9">130c</strain>
    </source>
</reference>
<dbReference type="GO" id="GO:0071074">
    <property type="term" value="F:eukaryotic initiation factor eIF2 binding"/>
    <property type="evidence" value="ECO:0007669"/>
    <property type="project" value="TreeGrafter"/>
</dbReference>
<dbReference type="Gene3D" id="3.30.30.170">
    <property type="match status" value="1"/>
</dbReference>
<evidence type="ECO:0000256" key="2">
    <source>
        <dbReference type="ARBA" id="ARBA00022540"/>
    </source>
</evidence>